<reference evidence="3 4" key="1">
    <citation type="submission" date="2013-01" db="EMBL/GenBank/DDBJ databases">
        <authorList>
            <person name="Harkins D.M."/>
            <person name="Durkin A.S."/>
            <person name="Brinkac L.M."/>
            <person name="Haft D.H."/>
            <person name="Selengut J.D."/>
            <person name="Sanka R."/>
            <person name="DePew J."/>
            <person name="Purushe J."/>
            <person name="Matthias M.A."/>
            <person name="Vinetz J.M."/>
            <person name="Sutton G.G."/>
            <person name="Nierman W.C."/>
            <person name="Fouts D.E."/>
        </authorList>
    </citation>
    <scope>NUCLEOTIDE SEQUENCE [LARGE SCALE GENOMIC DNA]</scope>
    <source>
        <strain evidence="3 4">ZUN179</strain>
    </source>
</reference>
<gene>
    <name evidence="3" type="ORF">LEP1GSC187_3556</name>
</gene>
<evidence type="ECO:0000259" key="2">
    <source>
        <dbReference type="Pfam" id="PF18862"/>
    </source>
</evidence>
<accession>M6UY01</accession>
<dbReference type="Pfam" id="PF18739">
    <property type="entry name" value="HEPN_Apea"/>
    <property type="match status" value="1"/>
</dbReference>
<dbReference type="InterPro" id="IPR041229">
    <property type="entry name" value="HEPN_Apea"/>
</dbReference>
<organism evidence="3 4">
    <name type="scientific">Leptospira santarosai str. ZUN179</name>
    <dbReference type="NCBI Taxonomy" id="1049985"/>
    <lineage>
        <taxon>Bacteria</taxon>
        <taxon>Pseudomonadati</taxon>
        <taxon>Spirochaetota</taxon>
        <taxon>Spirochaetia</taxon>
        <taxon>Leptospirales</taxon>
        <taxon>Leptospiraceae</taxon>
        <taxon>Leptospira</taxon>
    </lineage>
</organism>
<name>M6UY01_9LEPT</name>
<protein>
    <submittedName>
        <fullName evidence="3">Uncharacterized protein</fullName>
    </submittedName>
</protein>
<comment type="caution">
    <text evidence="3">The sequence shown here is derived from an EMBL/GenBank/DDBJ whole genome shotgun (WGS) entry which is preliminary data.</text>
</comment>
<evidence type="ECO:0000259" key="1">
    <source>
        <dbReference type="Pfam" id="PF18739"/>
    </source>
</evidence>
<dbReference type="Pfam" id="PF18862">
    <property type="entry name" value="ApeA_NTD1"/>
    <property type="match status" value="1"/>
</dbReference>
<feature type="domain" description="Apea-like HEPN" evidence="1">
    <location>
        <begin position="308"/>
        <end position="443"/>
    </location>
</feature>
<dbReference type="Proteomes" id="UP000012160">
    <property type="component" value="Unassembled WGS sequence"/>
</dbReference>
<evidence type="ECO:0000313" key="4">
    <source>
        <dbReference type="Proteomes" id="UP000012160"/>
    </source>
</evidence>
<dbReference type="AlphaFoldDB" id="M6UY01"/>
<evidence type="ECO:0000313" key="3">
    <source>
        <dbReference type="EMBL" id="EMO45899.1"/>
    </source>
</evidence>
<sequence>MKEKVIKGYWWLPDSEKEKIPGILTINSSAGISLDLMGAFEKNLVGSPLGAKYNVISGFSTKGKKYTLLNSHIKNRSLSFPGILETQLMCAYAFEGFIFKVEEEILFSSLRVEYSNLNEWVALHGFEIGINLEENKSTIEYQLPSQVKVNLADGFTLKINFLASGPGNKVTQKEAIIKQNVELIFSSSVEKSLSEFEEIIYKIANFLSLAMNEPVYILSVSGNSEKSKIRLKDKDYYEPILIESSLASVQSFQEADPYSMPFTYEHITDKFQEIISKWLENYSLLESTYNLYFETVYNNGLNVENRFLNLTQAIESYHRKKFGGSYVSKEEYLEKIYPNFIEQIPSSLDKGFKESLKNKFKYGYEFSLRKRLKDLFEENGGILKEFIKKDASFITQVTESRNYYTHYDEKNPNVKFGVELYILSDYIMLSLIVLFLSDLSFEKYEIIDMLDRNNRLQTILSRQND</sequence>
<feature type="domain" description="ApeA N-terminal" evidence="2">
    <location>
        <begin position="6"/>
        <end position="278"/>
    </location>
</feature>
<dbReference type="RefSeq" id="WP_004475317.1">
    <property type="nucleotide sequence ID" value="NZ_AHOQ02000027.1"/>
</dbReference>
<dbReference type="EMBL" id="AHOQ02000027">
    <property type="protein sequence ID" value="EMO45899.1"/>
    <property type="molecule type" value="Genomic_DNA"/>
</dbReference>
<dbReference type="InterPro" id="IPR041223">
    <property type="entry name" value="ApeA_NTD"/>
</dbReference>
<proteinExistence type="predicted"/>